<dbReference type="PANTHER" id="PTHR42085">
    <property type="entry name" value="F-BOX DOMAIN-CONTAINING PROTEIN"/>
    <property type="match status" value="1"/>
</dbReference>
<dbReference type="PANTHER" id="PTHR42085:SF2">
    <property type="entry name" value="F-BOX DOMAIN-CONTAINING PROTEIN"/>
    <property type="match status" value="1"/>
</dbReference>
<reference evidence="2" key="1">
    <citation type="submission" date="2022-06" db="EMBL/GenBank/DDBJ databases">
        <title>Complete genome sequences of two strains of the flax pathogen Septoria linicola.</title>
        <authorList>
            <person name="Lapalu N."/>
            <person name="Simon A."/>
            <person name="Demenou B."/>
            <person name="Paumier D."/>
            <person name="Guillot M.-P."/>
            <person name="Gout L."/>
            <person name="Valade R."/>
        </authorList>
    </citation>
    <scope>NUCLEOTIDE SEQUENCE</scope>
    <source>
        <strain evidence="2">SE15195</strain>
    </source>
</reference>
<protein>
    <submittedName>
        <fullName evidence="2">Uncharacterized protein</fullName>
    </submittedName>
</protein>
<sequence length="423" mass="47296">MTASGLLALPVHVRERIYEYYWSDNASVTLCEPGVKHETKKRFPEKAAVRYPPYGPRNGLLKRQSSESSTGRVIARTAPSKPRADSGIHHSGVKVASPDVTSLYSDDAVSVLSSNSGSLDRSEETCSIFEKETTDWQTECGSEYCEVKPSILVAMNPPDLNLLQVSRQIHKEASTVFYRRTTFVLDADATSGMHFLSSLSHLAKQCLTSLTLTSAALTLDSQNNIYAWSANPSQQPYLAAIPHSSRALHLTAPFTIFLNHHLPSLSTISLYTPYSGQSPSYPPLAPLELSLLLRHSLIHTLRFIFLGSSSLKTLSNRSLGAADCYFRLMGTWATVEKVAERGFEMWVRPVPRLEDTKEGKERYGVMMSYCEERHEFVRREIKKGGFEWRWGEREGVEVGRDGVVQGVVECWRKDDEEDGINGL</sequence>
<dbReference type="EMBL" id="CP099419">
    <property type="protein sequence ID" value="USW48829.1"/>
    <property type="molecule type" value="Genomic_DNA"/>
</dbReference>
<gene>
    <name evidence="2" type="ORF">Slin15195_G021480</name>
</gene>
<feature type="region of interest" description="Disordered" evidence="1">
    <location>
        <begin position="54"/>
        <end position="93"/>
    </location>
</feature>
<keyword evidence="3" id="KW-1185">Reference proteome</keyword>
<organism evidence="2 3">
    <name type="scientific">Septoria linicola</name>
    <dbReference type="NCBI Taxonomy" id="215465"/>
    <lineage>
        <taxon>Eukaryota</taxon>
        <taxon>Fungi</taxon>
        <taxon>Dikarya</taxon>
        <taxon>Ascomycota</taxon>
        <taxon>Pezizomycotina</taxon>
        <taxon>Dothideomycetes</taxon>
        <taxon>Dothideomycetidae</taxon>
        <taxon>Mycosphaerellales</taxon>
        <taxon>Mycosphaerellaceae</taxon>
        <taxon>Septoria</taxon>
    </lineage>
</organism>
<evidence type="ECO:0000313" key="3">
    <source>
        <dbReference type="Proteomes" id="UP001056384"/>
    </source>
</evidence>
<dbReference type="OrthoDB" id="3646568at2759"/>
<dbReference type="InterPro" id="IPR038883">
    <property type="entry name" value="AN11006-like"/>
</dbReference>
<evidence type="ECO:0000313" key="2">
    <source>
        <dbReference type="EMBL" id="USW48829.1"/>
    </source>
</evidence>
<dbReference type="Proteomes" id="UP001056384">
    <property type="component" value="Chromosome 2"/>
</dbReference>
<name>A0A9Q9AG62_9PEZI</name>
<accession>A0A9Q9AG62</accession>
<evidence type="ECO:0000256" key="1">
    <source>
        <dbReference type="SAM" id="MobiDB-lite"/>
    </source>
</evidence>
<proteinExistence type="predicted"/>
<dbReference type="AlphaFoldDB" id="A0A9Q9AG62"/>